<keyword evidence="3" id="KW-0547">Nucleotide-binding</keyword>
<evidence type="ECO:0000259" key="7">
    <source>
        <dbReference type="Pfam" id="PF00005"/>
    </source>
</evidence>
<dbReference type="InterPro" id="IPR050107">
    <property type="entry name" value="ABC_carbohydrate_import_ATPase"/>
</dbReference>
<dbReference type="GO" id="GO:0005524">
    <property type="term" value="F:ATP binding"/>
    <property type="evidence" value="ECO:0007669"/>
    <property type="project" value="UniProtKB-KW"/>
</dbReference>
<dbReference type="SUPFAM" id="SSF52540">
    <property type="entry name" value="P-loop containing nucleoside triphosphate hydrolases"/>
    <property type="match status" value="1"/>
</dbReference>
<name>A0A0F8WZG6_9ZZZZ</name>
<gene>
    <name evidence="8" type="ORF">LCGC14_3090230</name>
</gene>
<protein>
    <recommendedName>
        <fullName evidence="7">ABC transporter domain-containing protein</fullName>
    </recommendedName>
</protein>
<accession>A0A0F8WZG6</accession>
<evidence type="ECO:0000256" key="5">
    <source>
        <dbReference type="ARBA" id="ARBA00022967"/>
    </source>
</evidence>
<evidence type="ECO:0000256" key="3">
    <source>
        <dbReference type="ARBA" id="ARBA00022741"/>
    </source>
</evidence>
<reference evidence="8" key="1">
    <citation type="journal article" date="2015" name="Nature">
        <title>Complex archaea that bridge the gap between prokaryotes and eukaryotes.</title>
        <authorList>
            <person name="Spang A."/>
            <person name="Saw J.H."/>
            <person name="Jorgensen S.L."/>
            <person name="Zaremba-Niedzwiedzka K."/>
            <person name="Martijn J."/>
            <person name="Lind A.E."/>
            <person name="van Eijk R."/>
            <person name="Schleper C."/>
            <person name="Guy L."/>
            <person name="Ettema T.J."/>
        </authorList>
    </citation>
    <scope>NUCLEOTIDE SEQUENCE</scope>
</reference>
<dbReference type="Gene3D" id="3.40.50.300">
    <property type="entry name" value="P-loop containing nucleotide triphosphate hydrolases"/>
    <property type="match status" value="1"/>
</dbReference>
<dbReference type="InterPro" id="IPR027417">
    <property type="entry name" value="P-loop_NTPase"/>
</dbReference>
<comment type="caution">
    <text evidence="8">The sequence shown here is derived from an EMBL/GenBank/DDBJ whole genome shotgun (WGS) entry which is preliminary data.</text>
</comment>
<dbReference type="PANTHER" id="PTHR43790:SF3">
    <property type="entry name" value="D-ALLOSE IMPORT ATP-BINDING PROTEIN ALSA-RELATED"/>
    <property type="match status" value="1"/>
</dbReference>
<dbReference type="GO" id="GO:0016887">
    <property type="term" value="F:ATP hydrolysis activity"/>
    <property type="evidence" value="ECO:0007669"/>
    <property type="project" value="InterPro"/>
</dbReference>
<sequence>MGRTILELKNVSKYFPGIKALDGVDFKIRTGEVHALIGENGAGKSTLVKILTGIHQPRTGSIILNGKEVEFKTPLISQAAGIAAIHQEATMFPELTVTENIYMGHHLRKSPIGILDWRQMKKRTQELLENLELDIQPNTLVKNLSVAQRHMVEIVKA</sequence>
<evidence type="ECO:0000256" key="2">
    <source>
        <dbReference type="ARBA" id="ARBA00022475"/>
    </source>
</evidence>
<dbReference type="EMBL" id="LAZR01066280">
    <property type="protein sequence ID" value="KKK53890.1"/>
    <property type="molecule type" value="Genomic_DNA"/>
</dbReference>
<organism evidence="8">
    <name type="scientific">marine sediment metagenome</name>
    <dbReference type="NCBI Taxonomy" id="412755"/>
    <lineage>
        <taxon>unclassified sequences</taxon>
        <taxon>metagenomes</taxon>
        <taxon>ecological metagenomes</taxon>
    </lineage>
</organism>
<dbReference type="InterPro" id="IPR003439">
    <property type="entry name" value="ABC_transporter-like_ATP-bd"/>
</dbReference>
<proteinExistence type="predicted"/>
<evidence type="ECO:0000256" key="1">
    <source>
        <dbReference type="ARBA" id="ARBA00022448"/>
    </source>
</evidence>
<evidence type="ECO:0000256" key="4">
    <source>
        <dbReference type="ARBA" id="ARBA00022840"/>
    </source>
</evidence>
<keyword evidence="6" id="KW-0472">Membrane</keyword>
<feature type="domain" description="ABC transporter" evidence="7">
    <location>
        <begin position="21"/>
        <end position="157"/>
    </location>
</feature>
<keyword evidence="1" id="KW-0813">Transport</keyword>
<keyword evidence="4" id="KW-0067">ATP-binding</keyword>
<keyword evidence="5" id="KW-1278">Translocase</keyword>
<evidence type="ECO:0000256" key="6">
    <source>
        <dbReference type="ARBA" id="ARBA00023136"/>
    </source>
</evidence>
<feature type="non-terminal residue" evidence="8">
    <location>
        <position position="157"/>
    </location>
</feature>
<keyword evidence="2" id="KW-1003">Cell membrane</keyword>
<dbReference type="Pfam" id="PF00005">
    <property type="entry name" value="ABC_tran"/>
    <property type="match status" value="1"/>
</dbReference>
<dbReference type="PANTHER" id="PTHR43790">
    <property type="entry name" value="CARBOHYDRATE TRANSPORT ATP-BINDING PROTEIN MG119-RELATED"/>
    <property type="match status" value="1"/>
</dbReference>
<dbReference type="AlphaFoldDB" id="A0A0F8WZG6"/>
<evidence type="ECO:0000313" key="8">
    <source>
        <dbReference type="EMBL" id="KKK53890.1"/>
    </source>
</evidence>